<gene>
    <name evidence="6" type="ORF">CARN2_4175</name>
</gene>
<name>E6PUT6_9ZZZZ</name>
<accession>E6PUT6</accession>
<evidence type="ECO:0000256" key="2">
    <source>
        <dbReference type="ARBA" id="ARBA00022617"/>
    </source>
</evidence>
<dbReference type="GO" id="GO:0020037">
    <property type="term" value="F:heme binding"/>
    <property type="evidence" value="ECO:0007669"/>
    <property type="project" value="InterPro"/>
</dbReference>
<dbReference type="Gene3D" id="1.10.490.10">
    <property type="entry name" value="Globins"/>
    <property type="match status" value="1"/>
</dbReference>
<dbReference type="GO" id="GO:0019825">
    <property type="term" value="F:oxygen binding"/>
    <property type="evidence" value="ECO:0007669"/>
    <property type="project" value="InterPro"/>
</dbReference>
<dbReference type="CDD" id="cd00454">
    <property type="entry name" value="TrHb1_N"/>
    <property type="match status" value="1"/>
</dbReference>
<dbReference type="GO" id="GO:0046872">
    <property type="term" value="F:metal ion binding"/>
    <property type="evidence" value="ECO:0007669"/>
    <property type="project" value="UniProtKB-KW"/>
</dbReference>
<dbReference type="SUPFAM" id="SSF46458">
    <property type="entry name" value="Globin-like"/>
    <property type="match status" value="1"/>
</dbReference>
<sequence>MGACVHRTHITQAPEPTLHPTSHRSYHTGPPSPRCIRPHTGVIPMKLQSSTLARAQMASSPTLYEQLGGKPAITMVVHDMLANVAADNRINHFFARTNIPHLQMELVNQICVGTGGPCKYTGPNMQQAHKGMNLKTADFNALMEDPIAHPREHRQCQIWATMHAS</sequence>
<organism evidence="6">
    <name type="scientific">mine drainage metagenome</name>
    <dbReference type="NCBI Taxonomy" id="410659"/>
    <lineage>
        <taxon>unclassified sequences</taxon>
        <taxon>metagenomes</taxon>
        <taxon>ecological metagenomes</taxon>
    </lineage>
</organism>
<dbReference type="InterPro" id="IPR001486">
    <property type="entry name" value="Hemoglobin_trunc"/>
</dbReference>
<evidence type="ECO:0000256" key="4">
    <source>
        <dbReference type="ARBA" id="ARBA00023004"/>
    </source>
</evidence>
<dbReference type="Pfam" id="PF01152">
    <property type="entry name" value="Bac_globin"/>
    <property type="match status" value="1"/>
</dbReference>
<reference evidence="6" key="1">
    <citation type="submission" date="2009-10" db="EMBL/GenBank/DDBJ databases">
        <title>Diversity of trophic interactions inside an arsenic-rich microbial ecosystem.</title>
        <authorList>
            <person name="Bertin P.N."/>
            <person name="Heinrich-Salmeron A."/>
            <person name="Pelletier E."/>
            <person name="Goulhen-Chollet F."/>
            <person name="Arsene-Ploetze F."/>
            <person name="Gallien S."/>
            <person name="Calteau A."/>
            <person name="Vallenet D."/>
            <person name="Casiot C."/>
            <person name="Chane-Woon-Ming B."/>
            <person name="Giloteaux L."/>
            <person name="Barakat M."/>
            <person name="Bonnefoy V."/>
            <person name="Bruneel O."/>
            <person name="Chandler M."/>
            <person name="Cleiss J."/>
            <person name="Duran R."/>
            <person name="Elbaz-Poulichet F."/>
            <person name="Fonknechten N."/>
            <person name="Lauga B."/>
            <person name="Mornico D."/>
            <person name="Ortet P."/>
            <person name="Schaeffer C."/>
            <person name="Siguier P."/>
            <person name="Alexander Thil Smith A."/>
            <person name="Van Dorsselaer A."/>
            <person name="Weissenbach J."/>
            <person name="Medigue C."/>
            <person name="Le Paslier D."/>
        </authorList>
    </citation>
    <scope>NUCLEOTIDE SEQUENCE</scope>
</reference>
<dbReference type="InterPro" id="IPR012292">
    <property type="entry name" value="Globin/Proto"/>
</dbReference>
<dbReference type="InterPro" id="IPR009050">
    <property type="entry name" value="Globin-like_sf"/>
</dbReference>
<keyword evidence="1" id="KW-0813">Transport</keyword>
<evidence type="ECO:0000256" key="5">
    <source>
        <dbReference type="SAM" id="MobiDB-lite"/>
    </source>
</evidence>
<evidence type="ECO:0000256" key="3">
    <source>
        <dbReference type="ARBA" id="ARBA00022723"/>
    </source>
</evidence>
<keyword evidence="3" id="KW-0479">Metal-binding</keyword>
<keyword evidence="4" id="KW-0408">Iron</keyword>
<dbReference type="EMBL" id="CABM01000059">
    <property type="protein sequence ID" value="CBH98693.1"/>
    <property type="molecule type" value="Genomic_DNA"/>
</dbReference>
<comment type="caution">
    <text evidence="6">The sequence shown here is derived from an EMBL/GenBank/DDBJ whole genome shotgun (WGS) entry which is preliminary data.</text>
</comment>
<evidence type="ECO:0000256" key="1">
    <source>
        <dbReference type="ARBA" id="ARBA00022448"/>
    </source>
</evidence>
<evidence type="ECO:0000313" key="6">
    <source>
        <dbReference type="EMBL" id="CBH98693.1"/>
    </source>
</evidence>
<feature type="region of interest" description="Disordered" evidence="5">
    <location>
        <begin position="1"/>
        <end position="32"/>
    </location>
</feature>
<keyword evidence="2" id="KW-0349">Heme</keyword>
<protein>
    <recommendedName>
        <fullName evidence="7">Globin</fullName>
    </recommendedName>
</protein>
<dbReference type="AlphaFoldDB" id="E6PUT6"/>
<evidence type="ECO:0008006" key="7">
    <source>
        <dbReference type="Google" id="ProtNLM"/>
    </source>
</evidence>
<proteinExistence type="predicted"/>